<dbReference type="AlphaFoldDB" id="F3PXK1"/>
<accession>F3PXK1</accession>
<sequence>MKILICSRYFAPQNTIGAVRPTMFAKYLSQFGHEVTVITEKVADNNAYINYSFEVIEVEGYKLATNIKQKRVNKTQSNVFENKEQCKIKKLYIDFRRFTVGNLLDFLWFKKVKHCIGERMQGKHYDIVFSSYGPLSSFYIGQYIYKKNIADFWVSDMRDLMINYLTPIIYYPLFKYYLYSMQKHASKITVVSQGQKNILKSFFRYKYIDDNIVVIYNGFTRIFRNHNFGDNTLRLIYTGTLYAHKSDMSILFKAIWDLFIEDKIDINKIQIHYAGADEERLKSLAVKYNLQRIVFGHGLISRNDSFLLQETADILLVCSWNLKNEQGILTGKFLEYLPMQRPIIAMITGDSPKAELTSLIDELKVGISCEYVNYESDLLRLKNFILSAYEEKQKNGKVSYHGDVDNLKQFDYYYLTKKLEKLFTEVAYGRNN</sequence>
<gene>
    <name evidence="1" type="ORF">HMPREF9446_03499</name>
</gene>
<reference evidence="1 2" key="1">
    <citation type="submission" date="2011-02" db="EMBL/GenBank/DDBJ databases">
        <authorList>
            <person name="Weinstock G."/>
            <person name="Sodergren E."/>
            <person name="Clifton S."/>
            <person name="Fulton L."/>
            <person name="Fulton B."/>
            <person name="Courtney L."/>
            <person name="Fronick C."/>
            <person name="Harrison M."/>
            <person name="Strong C."/>
            <person name="Farmer C."/>
            <person name="Delahaunty K."/>
            <person name="Markovic C."/>
            <person name="Hall O."/>
            <person name="Minx P."/>
            <person name="Tomlinson C."/>
            <person name="Mitreva M."/>
            <person name="Hou S."/>
            <person name="Chen J."/>
            <person name="Wollam A."/>
            <person name="Pepin K.H."/>
            <person name="Johnson M."/>
            <person name="Bhonagiri V."/>
            <person name="Zhang X."/>
            <person name="Suruliraj S."/>
            <person name="Warren W."/>
            <person name="Chinwalla A."/>
            <person name="Mardis E.R."/>
            <person name="Wilson R.K."/>
        </authorList>
    </citation>
    <scope>NUCLEOTIDE SEQUENCE [LARGE SCALE GENOMIC DNA]</scope>
    <source>
        <strain evidence="1 2">YIT 12057</strain>
    </source>
</reference>
<dbReference type="STRING" id="763034.HMPREF9446_03499"/>
<dbReference type="Gene3D" id="3.40.50.2000">
    <property type="entry name" value="Glycogen Phosphorylase B"/>
    <property type="match status" value="2"/>
</dbReference>
<dbReference type="PANTHER" id="PTHR12526:SF630">
    <property type="entry name" value="GLYCOSYLTRANSFERASE"/>
    <property type="match status" value="1"/>
</dbReference>
<dbReference type="PANTHER" id="PTHR12526">
    <property type="entry name" value="GLYCOSYLTRANSFERASE"/>
    <property type="match status" value="1"/>
</dbReference>
<dbReference type="SUPFAM" id="SSF53756">
    <property type="entry name" value="UDP-Glycosyltransferase/glycogen phosphorylase"/>
    <property type="match status" value="1"/>
</dbReference>
<protein>
    <submittedName>
        <fullName evidence="1">Conserved domain protein</fullName>
    </submittedName>
</protein>
<name>F3PXK1_9BACE</name>
<dbReference type="HOGENOM" id="CLU_032377_1_0_10"/>
<dbReference type="GeneID" id="86050870"/>
<dbReference type="eggNOG" id="COG0438">
    <property type="taxonomic scope" value="Bacteria"/>
</dbReference>
<comment type="caution">
    <text evidence="1">The sequence shown here is derived from an EMBL/GenBank/DDBJ whole genome shotgun (WGS) entry which is preliminary data.</text>
</comment>
<proteinExistence type="predicted"/>
<organism evidence="1 2">
    <name type="scientific">Bacteroides fluxus YIT 12057</name>
    <dbReference type="NCBI Taxonomy" id="763034"/>
    <lineage>
        <taxon>Bacteria</taxon>
        <taxon>Pseudomonadati</taxon>
        <taxon>Bacteroidota</taxon>
        <taxon>Bacteroidia</taxon>
        <taxon>Bacteroidales</taxon>
        <taxon>Bacteroidaceae</taxon>
        <taxon>Bacteroides</taxon>
    </lineage>
</organism>
<keyword evidence="2" id="KW-1185">Reference proteome</keyword>
<dbReference type="Proteomes" id="UP000003416">
    <property type="component" value="Unassembled WGS sequence"/>
</dbReference>
<evidence type="ECO:0000313" key="1">
    <source>
        <dbReference type="EMBL" id="EGF51583.1"/>
    </source>
</evidence>
<dbReference type="EMBL" id="AFBN01000099">
    <property type="protein sequence ID" value="EGF51583.1"/>
    <property type="molecule type" value="Genomic_DNA"/>
</dbReference>
<evidence type="ECO:0000313" key="2">
    <source>
        <dbReference type="Proteomes" id="UP000003416"/>
    </source>
</evidence>
<dbReference type="RefSeq" id="WP_009126706.1">
    <property type="nucleotide sequence ID" value="NZ_GL882691.1"/>
</dbReference>